<evidence type="ECO:0000313" key="1">
    <source>
        <dbReference type="EMBL" id="QHB62747.1"/>
    </source>
</evidence>
<dbReference type="EMBL" id="CP047129">
    <property type="protein sequence ID" value="QHB62747.1"/>
    <property type="molecule type" value="Genomic_DNA"/>
</dbReference>
<dbReference type="RefSeq" id="WP_159140646.1">
    <property type="nucleotide sequence ID" value="NZ_CP047129.1"/>
</dbReference>
<name>A0A6I6R0B3_BIFAD</name>
<accession>A0A6I6R0B3</accession>
<proteinExistence type="predicted"/>
<reference evidence="1 2" key="1">
    <citation type="submission" date="2019-12" db="EMBL/GenBank/DDBJ databases">
        <title>Draft Genome Sequence of Bifidobacterium adolescentis ZJ2.</title>
        <authorList>
            <person name="Jin Z."/>
        </authorList>
    </citation>
    <scope>NUCLEOTIDE SEQUENCE [LARGE SCALE GENOMIC DNA]</scope>
    <source>
        <strain evidence="1 2">ZJ2</strain>
    </source>
</reference>
<protein>
    <submittedName>
        <fullName evidence="1">Uncharacterized protein</fullName>
    </submittedName>
</protein>
<sequence length="213" mass="22617">MITVEWNGARLTPKTDPTLLACERAMAYAELMDRGAWDWACRWSLLAWTPIYKAEWLGKPDRYPNPDGRAWALVSASPTLFGLSGPVEADMAAYARRTGDGASALALAHAGAVARTHPEAWAVAAMQTLSVTDPTVLPRPTLDGVQSSLAAVAGPLVAQAACTLAVDGHWGAPYAVGPKGGRVAVSDGVWRFMSAVGLKPPEPMEEFDGEPDF</sequence>
<gene>
    <name evidence="1" type="ORF">F3K97_05330</name>
</gene>
<evidence type="ECO:0000313" key="2">
    <source>
        <dbReference type="Proteomes" id="UP000464884"/>
    </source>
</evidence>
<organism evidence="1 2">
    <name type="scientific">Bifidobacterium adolescentis</name>
    <dbReference type="NCBI Taxonomy" id="1680"/>
    <lineage>
        <taxon>Bacteria</taxon>
        <taxon>Bacillati</taxon>
        <taxon>Actinomycetota</taxon>
        <taxon>Actinomycetes</taxon>
        <taxon>Bifidobacteriales</taxon>
        <taxon>Bifidobacteriaceae</taxon>
        <taxon>Bifidobacterium</taxon>
    </lineage>
</organism>
<dbReference type="Proteomes" id="UP000464884">
    <property type="component" value="Chromosome"/>
</dbReference>
<dbReference type="AlphaFoldDB" id="A0A6I6R0B3"/>